<dbReference type="PANTHER" id="PTHR43542:SF1">
    <property type="entry name" value="METHYLTRANSFERASE"/>
    <property type="match status" value="1"/>
</dbReference>
<dbReference type="InterPro" id="IPR004398">
    <property type="entry name" value="RNA_MeTrfase_RsmD"/>
</dbReference>
<dbReference type="EMBL" id="BAAAFZ010000028">
    <property type="protein sequence ID" value="GAA0584341.1"/>
    <property type="molecule type" value="Genomic_DNA"/>
</dbReference>
<evidence type="ECO:0000313" key="4">
    <source>
        <dbReference type="Proteomes" id="UP001501588"/>
    </source>
</evidence>
<dbReference type="Proteomes" id="UP001501588">
    <property type="component" value="Unassembled WGS sequence"/>
</dbReference>
<dbReference type="PIRSF" id="PIRSF004553">
    <property type="entry name" value="CHP00095"/>
    <property type="match status" value="1"/>
</dbReference>
<keyword evidence="1" id="KW-0489">Methyltransferase</keyword>
<dbReference type="SUPFAM" id="SSF53335">
    <property type="entry name" value="S-adenosyl-L-methionine-dependent methyltransferases"/>
    <property type="match status" value="1"/>
</dbReference>
<name>A0ABP3Q6I2_9PROT</name>
<reference evidence="4" key="1">
    <citation type="journal article" date="2019" name="Int. J. Syst. Evol. Microbiol.">
        <title>The Global Catalogue of Microorganisms (GCM) 10K type strain sequencing project: providing services to taxonomists for standard genome sequencing and annotation.</title>
        <authorList>
            <consortium name="The Broad Institute Genomics Platform"/>
            <consortium name="The Broad Institute Genome Sequencing Center for Infectious Disease"/>
            <person name="Wu L."/>
            <person name="Ma J."/>
        </authorList>
    </citation>
    <scope>NUCLEOTIDE SEQUENCE [LARGE SCALE GENOMIC DNA]</scope>
    <source>
        <strain evidence="4">JCM 9933</strain>
    </source>
</reference>
<comment type="caution">
    <text evidence="3">The sequence shown here is derived from an EMBL/GenBank/DDBJ whole genome shotgun (WGS) entry which is preliminary data.</text>
</comment>
<dbReference type="Gene3D" id="3.40.50.150">
    <property type="entry name" value="Vaccinia Virus protein VP39"/>
    <property type="match status" value="1"/>
</dbReference>
<dbReference type="RefSeq" id="WP_343895482.1">
    <property type="nucleotide sequence ID" value="NZ_BAAAFZ010000028.1"/>
</dbReference>
<protein>
    <submittedName>
        <fullName evidence="3">16S rRNA (Guanine(966)-N(2))-methyltransferase RsmD</fullName>
    </submittedName>
</protein>
<gene>
    <name evidence="3" type="primary">rsmD</name>
    <name evidence="3" type="ORF">GCM10009416_23470</name>
</gene>
<accession>A0ABP3Q6I2</accession>
<dbReference type="NCBIfam" id="TIGR00095">
    <property type="entry name" value="16S rRNA (guanine(966)-N(2))-methyltransferase RsmD"/>
    <property type="match status" value="1"/>
</dbReference>
<evidence type="ECO:0000313" key="3">
    <source>
        <dbReference type="EMBL" id="GAA0584341.1"/>
    </source>
</evidence>
<proteinExistence type="predicted"/>
<evidence type="ECO:0000256" key="2">
    <source>
        <dbReference type="ARBA" id="ARBA00022679"/>
    </source>
</evidence>
<evidence type="ECO:0000256" key="1">
    <source>
        <dbReference type="ARBA" id="ARBA00022603"/>
    </source>
</evidence>
<dbReference type="InterPro" id="IPR029063">
    <property type="entry name" value="SAM-dependent_MTases_sf"/>
</dbReference>
<sequence length="190" mass="19756">MRIIAGRHRGRKLVAPAGTATRPTSDRVRQALFDMLWHAPWAGRSAVDGAVVLDAFAGTGALGLEALSRGAERATFLETDAAALRALRANIAICREGERCTVLPTDAARPPRAAKACTLVFLDPPYGEGLLETSLRALSASGWVAPGALVCAETPAGPDEAAPPPGFTLLAERAHGPARVLFMRPEGGGA</sequence>
<dbReference type="PANTHER" id="PTHR43542">
    <property type="entry name" value="METHYLTRANSFERASE"/>
    <property type="match status" value="1"/>
</dbReference>
<organism evidence="3 4">
    <name type="scientific">Craurococcus roseus</name>
    <dbReference type="NCBI Taxonomy" id="77585"/>
    <lineage>
        <taxon>Bacteria</taxon>
        <taxon>Pseudomonadati</taxon>
        <taxon>Pseudomonadota</taxon>
        <taxon>Alphaproteobacteria</taxon>
        <taxon>Acetobacterales</taxon>
        <taxon>Acetobacteraceae</taxon>
        <taxon>Craurococcus</taxon>
    </lineage>
</organism>
<keyword evidence="4" id="KW-1185">Reference proteome</keyword>
<dbReference type="Pfam" id="PF03602">
    <property type="entry name" value="Cons_hypoth95"/>
    <property type="match status" value="1"/>
</dbReference>
<keyword evidence="2" id="KW-0808">Transferase</keyword>